<dbReference type="EMBL" id="OC862748">
    <property type="protein sequence ID" value="CAD7630495.1"/>
    <property type="molecule type" value="Genomic_DNA"/>
</dbReference>
<keyword evidence="5" id="KW-0687">Ribonucleoprotein</keyword>
<protein>
    <recommendedName>
        <fullName evidence="6">Large ribosomal subunit protein uL29m</fullName>
    </recommendedName>
</protein>
<dbReference type="PANTHER" id="PTHR21183:SF18">
    <property type="entry name" value="LARGE RIBOSOMAL SUBUNIT PROTEIN UL29M"/>
    <property type="match status" value="1"/>
</dbReference>
<evidence type="ECO:0000256" key="6">
    <source>
        <dbReference type="ARBA" id="ARBA00035289"/>
    </source>
</evidence>
<evidence type="ECO:0000256" key="1">
    <source>
        <dbReference type="ARBA" id="ARBA00004173"/>
    </source>
</evidence>
<dbReference type="InterPro" id="IPR038340">
    <property type="entry name" value="MRP-L47_sf"/>
</dbReference>
<dbReference type="EMBL" id="CAJPIZ010008173">
    <property type="protein sequence ID" value="CAG2110925.1"/>
    <property type="molecule type" value="Genomic_DNA"/>
</dbReference>
<comment type="subcellular location">
    <subcellularLocation>
        <location evidence="1">Mitochondrion</location>
    </subcellularLocation>
</comment>
<dbReference type="OrthoDB" id="270763at2759"/>
<dbReference type="InterPro" id="IPR010729">
    <property type="entry name" value="Ribosomal_uL29_mit"/>
</dbReference>
<keyword evidence="7" id="KW-0175">Coiled coil</keyword>
<evidence type="ECO:0000256" key="7">
    <source>
        <dbReference type="SAM" id="Coils"/>
    </source>
</evidence>
<evidence type="ECO:0000256" key="5">
    <source>
        <dbReference type="ARBA" id="ARBA00023274"/>
    </source>
</evidence>
<keyword evidence="3" id="KW-0689">Ribosomal protein</keyword>
<evidence type="ECO:0000256" key="3">
    <source>
        <dbReference type="ARBA" id="ARBA00022980"/>
    </source>
</evidence>
<comment type="similarity">
    <text evidence="2">Belongs to the universal ribosomal protein uL29 family.</text>
</comment>
<keyword evidence="9" id="KW-1185">Reference proteome</keyword>
<evidence type="ECO:0000313" key="9">
    <source>
        <dbReference type="Proteomes" id="UP000759131"/>
    </source>
</evidence>
<gene>
    <name evidence="8" type="ORF">OSB1V03_LOCUS10908</name>
</gene>
<dbReference type="Proteomes" id="UP000759131">
    <property type="component" value="Unassembled WGS sequence"/>
</dbReference>
<organism evidence="8">
    <name type="scientific">Medioppia subpectinata</name>
    <dbReference type="NCBI Taxonomy" id="1979941"/>
    <lineage>
        <taxon>Eukaryota</taxon>
        <taxon>Metazoa</taxon>
        <taxon>Ecdysozoa</taxon>
        <taxon>Arthropoda</taxon>
        <taxon>Chelicerata</taxon>
        <taxon>Arachnida</taxon>
        <taxon>Acari</taxon>
        <taxon>Acariformes</taxon>
        <taxon>Sarcoptiformes</taxon>
        <taxon>Oribatida</taxon>
        <taxon>Brachypylina</taxon>
        <taxon>Oppioidea</taxon>
        <taxon>Oppiidae</taxon>
        <taxon>Medioppia</taxon>
    </lineage>
</organism>
<dbReference type="GO" id="GO:0005762">
    <property type="term" value="C:mitochondrial large ribosomal subunit"/>
    <property type="evidence" value="ECO:0007669"/>
    <property type="project" value="TreeGrafter"/>
</dbReference>
<evidence type="ECO:0000313" key="8">
    <source>
        <dbReference type="EMBL" id="CAD7630495.1"/>
    </source>
</evidence>
<keyword evidence="4" id="KW-0496">Mitochondrion</keyword>
<feature type="coiled-coil region" evidence="7">
    <location>
        <begin position="90"/>
        <end position="137"/>
    </location>
</feature>
<name>A0A7R9Q3W5_9ACAR</name>
<evidence type="ECO:0000256" key="4">
    <source>
        <dbReference type="ARBA" id="ARBA00023128"/>
    </source>
</evidence>
<dbReference type="GO" id="GO:0032543">
    <property type="term" value="P:mitochondrial translation"/>
    <property type="evidence" value="ECO:0007669"/>
    <property type="project" value="TreeGrafter"/>
</dbReference>
<evidence type="ECO:0000256" key="2">
    <source>
        <dbReference type="ARBA" id="ARBA00009254"/>
    </source>
</evidence>
<reference evidence="8" key="1">
    <citation type="submission" date="2020-11" db="EMBL/GenBank/DDBJ databases">
        <authorList>
            <person name="Tran Van P."/>
        </authorList>
    </citation>
    <scope>NUCLEOTIDE SEQUENCE</scope>
</reference>
<accession>A0A7R9Q3W5</accession>
<dbReference type="Pfam" id="PF06984">
    <property type="entry name" value="MRP-L47"/>
    <property type="match status" value="1"/>
</dbReference>
<dbReference type="Gene3D" id="6.10.330.20">
    <property type="match status" value="1"/>
</dbReference>
<dbReference type="GO" id="GO:0003735">
    <property type="term" value="F:structural constituent of ribosome"/>
    <property type="evidence" value="ECO:0007669"/>
    <property type="project" value="InterPro"/>
</dbReference>
<dbReference type="AlphaFoldDB" id="A0A7R9Q3W5"/>
<dbReference type="PANTHER" id="PTHR21183">
    <property type="entry name" value="RIBOSOMAL PROTEIN L47, MITOCHONDRIAL-RELATED"/>
    <property type="match status" value="1"/>
</dbReference>
<sequence length="286" mass="34208">MKTMIGLNALQTLWRCHSLRHVLRPVVVMSMNGCQHHQRLHNTAVARDLMEFFDEKKLWGESEVKSGREWRTDELRIKSNTDLHKLWYVLYKERNMLKTMEEAAKEAKELMPSPERVDKVEQSMKNLEEVVRERNKAYWELEVGEGTTGERPKVFRRDIFGRWKWYASIQSAIGLVIGCSEHLVPYRYNPKWRALNAPGFGKEVTDFNLKLNEKKLLEKKSLIFRQKYYCRQLMRRFPDMDLNYLQEKFPDVDVMDMKSNLDELVGKDPVRQYGRQFYETKPKHQE</sequence>
<proteinExistence type="inferred from homology"/>